<dbReference type="InterPro" id="IPR033452">
    <property type="entry name" value="GH30_C"/>
</dbReference>
<evidence type="ECO:0000259" key="7">
    <source>
        <dbReference type="Pfam" id="PF17189"/>
    </source>
</evidence>
<dbReference type="InterPro" id="IPR001139">
    <property type="entry name" value="Glyco_hydro_30"/>
</dbReference>
<evidence type="ECO:0000256" key="1">
    <source>
        <dbReference type="ARBA" id="ARBA00005382"/>
    </source>
</evidence>
<gene>
    <name evidence="8" type="ORF">IC231_07575</name>
</gene>
<keyword evidence="4" id="KW-0326">Glycosidase</keyword>
<organism evidence="8 9">
    <name type="scientific">Hymenobacter duratus</name>
    <dbReference type="NCBI Taxonomy" id="2771356"/>
    <lineage>
        <taxon>Bacteria</taxon>
        <taxon>Pseudomonadati</taxon>
        <taxon>Bacteroidota</taxon>
        <taxon>Cytophagia</taxon>
        <taxon>Cytophagales</taxon>
        <taxon>Hymenobacteraceae</taxon>
        <taxon>Hymenobacter</taxon>
    </lineage>
</organism>
<accession>A0ABR8JDH7</accession>
<evidence type="ECO:0000256" key="5">
    <source>
        <dbReference type="SAM" id="SignalP"/>
    </source>
</evidence>
<evidence type="ECO:0000256" key="2">
    <source>
        <dbReference type="ARBA" id="ARBA00022729"/>
    </source>
</evidence>
<evidence type="ECO:0000256" key="3">
    <source>
        <dbReference type="ARBA" id="ARBA00022801"/>
    </source>
</evidence>
<feature type="domain" description="Glycosyl hydrolase family 30 TIM-barrel" evidence="6">
    <location>
        <begin position="83"/>
        <end position="420"/>
    </location>
</feature>
<dbReference type="InterPro" id="IPR017853">
    <property type="entry name" value="GH"/>
</dbReference>
<evidence type="ECO:0000313" key="8">
    <source>
        <dbReference type="EMBL" id="MBD2714891.1"/>
    </source>
</evidence>
<dbReference type="GO" id="GO:0016787">
    <property type="term" value="F:hydrolase activity"/>
    <property type="evidence" value="ECO:0007669"/>
    <property type="project" value="UniProtKB-KW"/>
</dbReference>
<sequence length="486" mass="54628">MQNSLIPLVLASCIGTAALAQPAAPTTSYSAAGRQVQVYTTAANTQLRMAATDKLTFQPQPQPLETQPTVFVDPTHTFQTLLGIGGAMTDAAAETFAKLPKPQQQEFLQAYYSPTGGIGYTLARTTIHSSDFSSGSYTYVADGDKSLKTFSLKHDEQYRIPFIKQAQAAAGGKLTMYVSPWSPPAWMKDNKSMLQGGKLLPEFRQTWADYYVAFIKAYEKQGIPIWGLTVQNEPMAKQKWESCIFTAEEERDFVKGYLGPTLKKNGLSDKKLIGWDHNRDLIFQRAATLFDDPEASKYYWGLGFHWYETWTGSTMQFENLRRVHETYPDKNLVFTEGCVENFNYEQVTDWRLGERYGHSMINDFNAGTVAWTDWNVLLDETGGPNHVDNFCYAPIIGDTRSGKLIYTNSYYYIGHFSKFIRPGARRIATTSSRDVLQTTAFLNTNGKVAVVVMNSTEKEQPFQLWMKGQAAQATSRPHSIMTIVVN</sequence>
<protein>
    <submittedName>
        <fullName evidence="8">Glycoside hydrolase family 30 protein</fullName>
    </submittedName>
</protein>
<dbReference type="PANTHER" id="PTHR11069">
    <property type="entry name" value="GLUCOSYLCERAMIDASE"/>
    <property type="match status" value="1"/>
</dbReference>
<feature type="chain" id="PRO_5046781069" evidence="5">
    <location>
        <begin position="21"/>
        <end position="486"/>
    </location>
</feature>
<dbReference type="EMBL" id="JACWZZ010000001">
    <property type="protein sequence ID" value="MBD2714891.1"/>
    <property type="molecule type" value="Genomic_DNA"/>
</dbReference>
<evidence type="ECO:0000256" key="4">
    <source>
        <dbReference type="RuleBase" id="RU361188"/>
    </source>
</evidence>
<dbReference type="PRINTS" id="PR00843">
    <property type="entry name" value="GLHYDRLASE30"/>
</dbReference>
<dbReference type="Pfam" id="PF02055">
    <property type="entry name" value="Glyco_hydro_30"/>
    <property type="match status" value="1"/>
</dbReference>
<dbReference type="Gene3D" id="3.20.20.80">
    <property type="entry name" value="Glycosidases"/>
    <property type="match status" value="1"/>
</dbReference>
<dbReference type="InterPro" id="IPR033453">
    <property type="entry name" value="Glyco_hydro_30_TIM-barrel"/>
</dbReference>
<proteinExistence type="inferred from homology"/>
<dbReference type="Proteomes" id="UP000642468">
    <property type="component" value="Unassembled WGS sequence"/>
</dbReference>
<dbReference type="PANTHER" id="PTHR11069:SF23">
    <property type="entry name" value="LYSOSOMAL ACID GLUCOSYLCERAMIDASE"/>
    <property type="match status" value="1"/>
</dbReference>
<comment type="similarity">
    <text evidence="1 4">Belongs to the glycosyl hydrolase 30 family.</text>
</comment>
<name>A0ABR8JDH7_9BACT</name>
<evidence type="ECO:0000313" key="9">
    <source>
        <dbReference type="Proteomes" id="UP000642468"/>
    </source>
</evidence>
<evidence type="ECO:0000259" key="6">
    <source>
        <dbReference type="Pfam" id="PF02055"/>
    </source>
</evidence>
<comment type="caution">
    <text evidence="8">The sequence shown here is derived from an EMBL/GenBank/DDBJ whole genome shotgun (WGS) entry which is preliminary data.</text>
</comment>
<feature type="signal peptide" evidence="5">
    <location>
        <begin position="1"/>
        <end position="20"/>
    </location>
</feature>
<reference evidence="8 9" key="1">
    <citation type="submission" date="2020-09" db="EMBL/GenBank/DDBJ databases">
        <authorList>
            <person name="Kim M.K."/>
        </authorList>
    </citation>
    <scope>NUCLEOTIDE SEQUENCE [LARGE SCALE GENOMIC DNA]</scope>
    <source>
        <strain evidence="8 9">BT646</strain>
    </source>
</reference>
<dbReference type="Gene3D" id="2.60.40.1180">
    <property type="entry name" value="Golgi alpha-mannosidase II"/>
    <property type="match status" value="1"/>
</dbReference>
<keyword evidence="9" id="KW-1185">Reference proteome</keyword>
<dbReference type="InterPro" id="IPR013780">
    <property type="entry name" value="Glyco_hydro_b"/>
</dbReference>
<dbReference type="SUPFAM" id="SSF51445">
    <property type="entry name" value="(Trans)glycosidases"/>
    <property type="match status" value="1"/>
</dbReference>
<dbReference type="Pfam" id="PF17189">
    <property type="entry name" value="Glyco_hydro_30C"/>
    <property type="match status" value="1"/>
</dbReference>
<dbReference type="RefSeq" id="WP_190783875.1">
    <property type="nucleotide sequence ID" value="NZ_JACWZZ010000001.1"/>
</dbReference>
<keyword evidence="3 4" id="KW-0378">Hydrolase</keyword>
<feature type="domain" description="Glycosyl hydrolase family 30 beta sandwich" evidence="7">
    <location>
        <begin position="423"/>
        <end position="483"/>
    </location>
</feature>
<keyword evidence="2 5" id="KW-0732">Signal</keyword>